<protein>
    <recommendedName>
        <fullName evidence="4">DUF1440 domain-containing protein</fullName>
    </recommendedName>
</protein>
<evidence type="ECO:0000256" key="1">
    <source>
        <dbReference type="SAM" id="Phobius"/>
    </source>
</evidence>
<organism evidence="2 3">
    <name type="scientific">Albimonas donghaensis</name>
    <dbReference type="NCBI Taxonomy" id="356660"/>
    <lineage>
        <taxon>Bacteria</taxon>
        <taxon>Pseudomonadati</taxon>
        <taxon>Pseudomonadota</taxon>
        <taxon>Alphaproteobacteria</taxon>
        <taxon>Rhodobacterales</taxon>
        <taxon>Paracoccaceae</taxon>
        <taxon>Albimonas</taxon>
    </lineage>
</organism>
<keyword evidence="1" id="KW-0472">Membrane</keyword>
<feature type="transmembrane region" description="Helical" evidence="1">
    <location>
        <begin position="88"/>
        <end position="108"/>
    </location>
</feature>
<dbReference type="AlphaFoldDB" id="A0A1H3CCX0"/>
<dbReference type="EMBL" id="FNMZ01000006">
    <property type="protein sequence ID" value="SDX51997.1"/>
    <property type="molecule type" value="Genomic_DNA"/>
</dbReference>
<gene>
    <name evidence="2" type="ORF">SAMN05444336_10660</name>
</gene>
<keyword evidence="1" id="KW-0812">Transmembrane</keyword>
<proteinExistence type="predicted"/>
<sequence length="155" mass="16249">MRMPPRPALSTLILGGIAGEIAFEAYAWLLSPRLFGVTLEPANLIVGLARTLFGLDLGYWTAFGLHFAIGAVAFSAVVTLVHMATRTSLPLAGAIAGVLLWFVAQGLLAPAMGRSFMMGFGAYTQSSFIAHVGMSVIIGLTMAGLSRARRAPAPT</sequence>
<keyword evidence="1" id="KW-1133">Transmembrane helix</keyword>
<evidence type="ECO:0000313" key="2">
    <source>
        <dbReference type="EMBL" id="SDX51997.1"/>
    </source>
</evidence>
<reference evidence="2 3" key="1">
    <citation type="submission" date="2016-10" db="EMBL/GenBank/DDBJ databases">
        <authorList>
            <person name="de Groot N.N."/>
        </authorList>
    </citation>
    <scope>NUCLEOTIDE SEQUENCE [LARGE SCALE GENOMIC DNA]</scope>
    <source>
        <strain evidence="2 3">DSM 17890</strain>
    </source>
</reference>
<name>A0A1H3CCX0_9RHOB</name>
<dbReference type="Proteomes" id="UP000199118">
    <property type="component" value="Unassembled WGS sequence"/>
</dbReference>
<feature type="transmembrane region" description="Helical" evidence="1">
    <location>
        <begin position="128"/>
        <end position="145"/>
    </location>
</feature>
<evidence type="ECO:0000313" key="3">
    <source>
        <dbReference type="Proteomes" id="UP000199118"/>
    </source>
</evidence>
<keyword evidence="3" id="KW-1185">Reference proteome</keyword>
<feature type="transmembrane region" description="Helical" evidence="1">
    <location>
        <begin position="57"/>
        <end position="81"/>
    </location>
</feature>
<evidence type="ECO:0008006" key="4">
    <source>
        <dbReference type="Google" id="ProtNLM"/>
    </source>
</evidence>
<accession>A0A1H3CCX0</accession>